<proteinExistence type="predicted"/>
<name>A0ABS9CF06_9BACT</name>
<feature type="chain" id="PRO_5045955453" evidence="1">
    <location>
        <begin position="25"/>
        <end position="461"/>
    </location>
</feature>
<evidence type="ECO:0000256" key="1">
    <source>
        <dbReference type="SAM" id="SignalP"/>
    </source>
</evidence>
<evidence type="ECO:0000313" key="4">
    <source>
        <dbReference type="Proteomes" id="UP001200470"/>
    </source>
</evidence>
<dbReference type="InterPro" id="IPR018392">
    <property type="entry name" value="LysM"/>
</dbReference>
<dbReference type="Proteomes" id="UP001200470">
    <property type="component" value="Unassembled WGS sequence"/>
</dbReference>
<comment type="caution">
    <text evidence="3">The sequence shown here is derived from an EMBL/GenBank/DDBJ whole genome shotgun (WGS) entry which is preliminary data.</text>
</comment>
<gene>
    <name evidence="3" type="ORF">I6E12_05940</name>
</gene>
<keyword evidence="1" id="KW-0732">Signal</keyword>
<reference evidence="3 4" key="1">
    <citation type="submission" date="2020-12" db="EMBL/GenBank/DDBJ databases">
        <title>Whole genome sequences of gut porcine anaerobes.</title>
        <authorList>
            <person name="Kubasova T."/>
            <person name="Jahodarova E."/>
            <person name="Rychlik I."/>
        </authorList>
    </citation>
    <scope>NUCLEOTIDE SEQUENCE [LARGE SCALE GENOMIC DNA]</scope>
    <source>
        <strain evidence="3 4">An925</strain>
    </source>
</reference>
<accession>A0ABS9CF06</accession>
<feature type="domain" description="LysM" evidence="2">
    <location>
        <begin position="31"/>
        <end position="77"/>
    </location>
</feature>
<dbReference type="Gene3D" id="3.40.50.2300">
    <property type="match status" value="1"/>
</dbReference>
<keyword evidence="4" id="KW-1185">Reference proteome</keyword>
<dbReference type="InterPro" id="IPR028082">
    <property type="entry name" value="Peripla_BP_I"/>
</dbReference>
<feature type="signal peptide" evidence="1">
    <location>
        <begin position="1"/>
        <end position="24"/>
    </location>
</feature>
<dbReference type="Pfam" id="PF01476">
    <property type="entry name" value="LysM"/>
    <property type="match status" value="1"/>
</dbReference>
<dbReference type="InterPro" id="IPR036779">
    <property type="entry name" value="LysM_dom_sf"/>
</dbReference>
<organism evidence="3 4">
    <name type="scientific">Xylanibacter brevis</name>
    <dbReference type="NCBI Taxonomy" id="83231"/>
    <lineage>
        <taxon>Bacteria</taxon>
        <taxon>Pseudomonadati</taxon>
        <taxon>Bacteroidota</taxon>
        <taxon>Bacteroidia</taxon>
        <taxon>Bacteroidales</taxon>
        <taxon>Prevotellaceae</taxon>
        <taxon>Xylanibacter</taxon>
    </lineage>
</organism>
<dbReference type="PROSITE" id="PS51782">
    <property type="entry name" value="LYSM"/>
    <property type="match status" value="1"/>
</dbReference>
<dbReference type="SUPFAM" id="SSF53822">
    <property type="entry name" value="Periplasmic binding protein-like I"/>
    <property type="match status" value="1"/>
</dbReference>
<protein>
    <submittedName>
        <fullName evidence="3">LysM peptidoglycan-binding domain-containing protein</fullName>
    </submittedName>
</protein>
<sequence>MKNGILRQLLFLGLFAFMAETACAQLNSYRELHKVKRKETIFGIAKDNGLTIEELIKANPEMNTPGYELKKGEYIKIPWPSNHLSAGNSAGATSEIKMPAKPQVQDCDMTQREIRIGIMLPLHDINGDGKRMTEYYRGVLMACDSLRANGISTDVRAWNVAEDSDINKFLQDPHAADRDLIIGPLYSKMVKPMSDFVKKNDIRLLIPFSINAPELTTNRNIYQVFQSQDLQNDSYITHFLQRFSDCHTVIIDCNDTTSKKGNFTFPLRRRLEAKHMTYNVTNLKSGEEMFRKSFSMTKRNVVVLNTGRSPQLGVALARLSGLKTIYPEMQITLFGYTEWMLYTRHQLDNFYRFDTYIPATFYMNPLSSKTDRINLKYRWNFHADMMNALPRFAITGFDHAYFFIKGLHLYGKKFTGASGMVGYTPIQTPLHFERLGNGGLQNKSTLFVHFTTGRKTEIIKF</sequence>
<dbReference type="CDD" id="cd00118">
    <property type="entry name" value="LysM"/>
    <property type="match status" value="1"/>
</dbReference>
<dbReference type="SUPFAM" id="SSF54106">
    <property type="entry name" value="LysM domain"/>
    <property type="match status" value="1"/>
</dbReference>
<dbReference type="Gene3D" id="3.10.350.10">
    <property type="entry name" value="LysM domain"/>
    <property type="match status" value="1"/>
</dbReference>
<evidence type="ECO:0000259" key="2">
    <source>
        <dbReference type="PROSITE" id="PS51782"/>
    </source>
</evidence>
<dbReference type="SMART" id="SM00257">
    <property type="entry name" value="LysM"/>
    <property type="match status" value="1"/>
</dbReference>
<evidence type="ECO:0000313" key="3">
    <source>
        <dbReference type="EMBL" id="MCF2563649.1"/>
    </source>
</evidence>
<dbReference type="EMBL" id="JADYTN010000010">
    <property type="protein sequence ID" value="MCF2563649.1"/>
    <property type="molecule type" value="Genomic_DNA"/>
</dbReference>